<feature type="compositionally biased region" description="Polar residues" evidence="1">
    <location>
        <begin position="112"/>
        <end position="121"/>
    </location>
</feature>
<feature type="region of interest" description="Disordered" evidence="1">
    <location>
        <begin position="100"/>
        <end position="142"/>
    </location>
</feature>
<feature type="compositionally biased region" description="Polar residues" evidence="1">
    <location>
        <begin position="45"/>
        <end position="55"/>
    </location>
</feature>
<name>A0A381L7P3_BLUGR</name>
<feature type="region of interest" description="Disordered" evidence="1">
    <location>
        <begin position="313"/>
        <end position="378"/>
    </location>
</feature>
<proteinExistence type="predicted"/>
<feature type="region of interest" description="Disordered" evidence="1">
    <location>
        <begin position="694"/>
        <end position="797"/>
    </location>
</feature>
<dbReference type="EMBL" id="UIGY01000064">
    <property type="protein sequence ID" value="SUZ09934.1"/>
    <property type="molecule type" value="Genomic_DNA"/>
</dbReference>
<feature type="compositionally biased region" description="Acidic residues" evidence="1">
    <location>
        <begin position="940"/>
        <end position="959"/>
    </location>
</feature>
<feature type="compositionally biased region" description="Basic and acidic residues" evidence="1">
    <location>
        <begin position="702"/>
        <end position="717"/>
    </location>
</feature>
<accession>A0A381L7P3</accession>
<reference evidence="2" key="1">
    <citation type="submission" date="2018-07" db="EMBL/GenBank/DDBJ databases">
        <authorList>
            <person name="Quirk P.G."/>
            <person name="Krulwich T.A."/>
        </authorList>
    </citation>
    <scope>NUCLEOTIDE SEQUENCE</scope>
    <source>
        <strain evidence="2">96224</strain>
    </source>
</reference>
<feature type="region of interest" description="Disordered" evidence="1">
    <location>
        <begin position="1"/>
        <end position="84"/>
    </location>
</feature>
<feature type="compositionally biased region" description="Polar residues" evidence="1">
    <location>
        <begin position="319"/>
        <end position="356"/>
    </location>
</feature>
<feature type="compositionally biased region" description="Basic and acidic residues" evidence="1">
    <location>
        <begin position="732"/>
        <end position="742"/>
    </location>
</feature>
<feature type="compositionally biased region" description="Polar residues" evidence="1">
    <location>
        <begin position="1102"/>
        <end position="1115"/>
    </location>
</feature>
<feature type="region of interest" description="Disordered" evidence="1">
    <location>
        <begin position="199"/>
        <end position="248"/>
    </location>
</feature>
<feature type="compositionally biased region" description="Basic and acidic residues" evidence="1">
    <location>
        <begin position="756"/>
        <end position="794"/>
    </location>
</feature>
<evidence type="ECO:0000313" key="2">
    <source>
        <dbReference type="EMBL" id="SUZ09934.1"/>
    </source>
</evidence>
<evidence type="ECO:0000256" key="1">
    <source>
        <dbReference type="SAM" id="MobiDB-lite"/>
    </source>
</evidence>
<organism evidence="2">
    <name type="scientific">Blumeria graminis f. sp. tritici 96224</name>
    <dbReference type="NCBI Taxonomy" id="1268274"/>
    <lineage>
        <taxon>Eukaryota</taxon>
        <taxon>Fungi</taxon>
        <taxon>Dikarya</taxon>
        <taxon>Ascomycota</taxon>
        <taxon>Pezizomycotina</taxon>
        <taxon>Leotiomycetes</taxon>
        <taxon>Erysiphales</taxon>
        <taxon>Erysiphaceae</taxon>
        <taxon>Blumeria</taxon>
    </lineage>
</organism>
<feature type="region of interest" description="Disordered" evidence="1">
    <location>
        <begin position="623"/>
        <end position="650"/>
    </location>
</feature>
<dbReference type="OrthoDB" id="3591701at2759"/>
<protein>
    <submittedName>
        <fullName evidence="2">Bgt-416</fullName>
    </submittedName>
</protein>
<feature type="compositionally biased region" description="Polar residues" evidence="1">
    <location>
        <begin position="960"/>
        <end position="983"/>
    </location>
</feature>
<sequence>MRTRATGLSPGGFRVLTSPKRVKKQSSSIQKPRSQSKTSDKPNGESPQVGEQKQSVLERENSHADGSPPVPKTNGTTLINKNFPELQSLKQTRIVYSPVKNATNEAKHTNAESRSGSTTKSKTNHLKPKFSQRSSKESTTGEKFNAQIILNSGTKMTSLHQVESVLGKRYRNDSLSAYTSSSNFNENPNPKRIRIHNKLSRKSEPGQLEKSNITPNNSSSTTQDRATTRVQRRYPMNSSHEHHLSNRKTVYIDPKESLQEFKVKSFTTSRRMSCETHHKQASFSFFPEDSSDVESHLKKGMQSIMSRMNKYHYKPLPKNMNNDTSQDNSVSRNKAISSNNKNQQDDLYQLTKSQESPIEPDKTKQLNPSEDEQAEETSKALVLHKTIDNNQSIIVPNNNGMITGTGVTENLREKRMEVEMLFRSASPNTSYKSTTKPAPIPYQAQDTSMRVRSNSFSGAHEKTLPIVPSFTSQVIPTPCIYFTETATQKSLRLTNSAIIDILRAVAEWALRNPSDLPTSDEIKALLSSTIESPTSKVLPLSKVSVATPIVNSSFQLKRVKPLKNTPTTVKRRAVENHKAAGTPSNNISLATDFKCESTMDKKHVKFSSQPENQRIITNLTTSEAHIAENSTSPSRLETPHTLNQKASNPPLNSGWRIMSTLKNIVASPLKSLGFGFAQDQESAQSVAKEISFDFIPPVTPTPREKRQTKIDRAVTERRSRRRKNTQSSTNRKHNEPLTDRPLRHINASTQSSARRVVTEKRRLDLSREQAIRKSFARERESQNDTDHPHKESTKPVDTSAYFPKDLAANKNSSTDLTLTASDTMEEWPPNLNPNRVATDISLAADNLPRGPNGEDVATMLCKGWLISPHRDSYVRHVKEKKAVSFLSSRKTIFGVTTQPNPPEDRSHSTDEVKTSRIMDNSLIPVDSTGSQPGRSYGFNYDDESSSDDGDLGYEAEEENSVTLKSSSIQMTDKHFGSSQYDKSSTRNEANINLSSSASNKFYSNDARKPPPFIGVPYTPRIPSSLRNVEALSPNVSSLSTPSTTNSPLAMVKGDDSTLSNNIGCDWSSMYEVDPLMAHFDLQTIKSVEDLPKDSFPPIQLPPLNNQAEQAYLESS</sequence>
<feature type="compositionally biased region" description="Polar residues" evidence="1">
    <location>
        <begin position="25"/>
        <end position="37"/>
    </location>
</feature>
<feature type="compositionally biased region" description="Low complexity" evidence="1">
    <location>
        <begin position="211"/>
        <end position="222"/>
    </location>
</feature>
<dbReference type="AlphaFoldDB" id="A0A381L7P3"/>
<feature type="compositionally biased region" description="Basic and acidic residues" evidence="1">
    <location>
        <begin position="902"/>
        <end position="916"/>
    </location>
</feature>
<gene>
    <name evidence="2" type="ORF">BGT96224V2_LOCUS3081</name>
</gene>
<feature type="region of interest" description="Disordered" evidence="1">
    <location>
        <begin position="894"/>
        <end position="983"/>
    </location>
</feature>
<feature type="region of interest" description="Disordered" evidence="1">
    <location>
        <begin position="1091"/>
        <end position="1115"/>
    </location>
</feature>